<dbReference type="GO" id="GO:0016765">
    <property type="term" value="F:transferase activity, transferring alkyl or aryl (other than methyl) groups"/>
    <property type="evidence" value="ECO:0007669"/>
    <property type="project" value="UniProtKB-UniRule"/>
</dbReference>
<evidence type="ECO:0000256" key="7">
    <source>
        <dbReference type="HAMAP-Rule" id="MF_02056"/>
    </source>
</evidence>
<evidence type="ECO:0000313" key="10">
    <source>
        <dbReference type="EMBL" id="KXU37775.1"/>
    </source>
</evidence>
<dbReference type="GO" id="GO:0030170">
    <property type="term" value="F:pyridoxal phosphate binding"/>
    <property type="evidence" value="ECO:0007669"/>
    <property type="project" value="UniProtKB-UniRule"/>
</dbReference>
<dbReference type="HAMAP" id="MF_02056">
    <property type="entry name" value="MetZ"/>
    <property type="match status" value="1"/>
</dbReference>
<accession>A0A139ST89</accession>
<protein>
    <recommendedName>
        <fullName evidence="6 7">O-succinylhomoserine sulfhydrylase</fullName>
        <shortName evidence="7">OSH sulfhydrylase</shortName>
        <shortName evidence="7">OSHS sulfhydrylase</shortName>
        <ecNumber evidence="7">2.5.1.-</ecNumber>
    </recommendedName>
</protein>
<reference evidence="10 11" key="1">
    <citation type="submission" date="2016-02" db="EMBL/GenBank/DDBJ databases">
        <authorList>
            <person name="Wen L."/>
            <person name="He K."/>
            <person name="Yang H."/>
        </authorList>
    </citation>
    <scope>NUCLEOTIDE SEQUENCE [LARGE SCALE GENOMIC DNA]</scope>
    <source>
        <strain evidence="10 11">CV58</strain>
    </source>
</reference>
<evidence type="ECO:0000256" key="1">
    <source>
        <dbReference type="ARBA" id="ARBA00001933"/>
    </source>
</evidence>
<gene>
    <name evidence="7" type="primary">metZ</name>
    <name evidence="10" type="ORF">AXE65_02765</name>
</gene>
<keyword evidence="3 7" id="KW-0808">Transferase</keyword>
<evidence type="ECO:0000256" key="9">
    <source>
        <dbReference type="RuleBase" id="RU362118"/>
    </source>
</evidence>
<dbReference type="InterPro" id="IPR015421">
    <property type="entry name" value="PyrdxlP-dep_Trfase_major"/>
</dbReference>
<evidence type="ECO:0000313" key="11">
    <source>
        <dbReference type="Proteomes" id="UP000072660"/>
    </source>
</evidence>
<comment type="similarity">
    <text evidence="5 7">Belongs to the trans-sulfuration enzymes family. MetZ subfamily.</text>
</comment>
<comment type="caution">
    <text evidence="10">The sequence shown here is derived from an EMBL/GenBank/DDBJ whole genome shotgun (WGS) entry which is preliminary data.</text>
</comment>
<dbReference type="OrthoDB" id="9805807at2"/>
<dbReference type="InterPro" id="IPR015422">
    <property type="entry name" value="PyrdxlP-dep_Trfase_small"/>
</dbReference>
<keyword evidence="4 7" id="KW-0663">Pyridoxal phosphate</keyword>
<evidence type="ECO:0000256" key="8">
    <source>
        <dbReference type="PIRSR" id="PIRSR001434-2"/>
    </source>
</evidence>
<keyword evidence="11" id="KW-1185">Reference proteome</keyword>
<dbReference type="InterPro" id="IPR006234">
    <property type="entry name" value="O-succ-hSer_sulfhydrylase"/>
</dbReference>
<dbReference type="EMBL" id="LSZO01000159">
    <property type="protein sequence ID" value="KXU37775.1"/>
    <property type="molecule type" value="Genomic_DNA"/>
</dbReference>
<evidence type="ECO:0000256" key="2">
    <source>
        <dbReference type="ARBA" id="ARBA00011881"/>
    </source>
</evidence>
<dbReference type="GO" id="GO:0071266">
    <property type="term" value="P:'de novo' L-methionine biosynthetic process"/>
    <property type="evidence" value="ECO:0007669"/>
    <property type="project" value="UniProtKB-UniRule"/>
</dbReference>
<comment type="cofactor">
    <cofactor evidence="1 7 9">
        <name>pyridoxal 5'-phosphate</name>
        <dbReference type="ChEBI" id="CHEBI:597326"/>
    </cofactor>
</comment>
<comment type="catalytic activity">
    <reaction evidence="7">
        <text>O-succinyl-L-homoserine + hydrogen sulfide = L-homocysteine + succinate</text>
        <dbReference type="Rhea" id="RHEA:27826"/>
        <dbReference type="ChEBI" id="CHEBI:29919"/>
        <dbReference type="ChEBI" id="CHEBI:30031"/>
        <dbReference type="ChEBI" id="CHEBI:57661"/>
        <dbReference type="ChEBI" id="CHEBI:58199"/>
    </reaction>
</comment>
<dbReference type="GO" id="GO:0005737">
    <property type="term" value="C:cytoplasm"/>
    <property type="evidence" value="ECO:0007669"/>
    <property type="project" value="TreeGrafter"/>
</dbReference>
<feature type="modified residue" description="N6-(pyridoxal phosphate)lysine" evidence="7 8">
    <location>
        <position position="205"/>
    </location>
</feature>
<name>A0A139ST89_9GAMM</name>
<dbReference type="PROSITE" id="PS00868">
    <property type="entry name" value="CYS_MET_METAB_PP"/>
    <property type="match status" value="1"/>
</dbReference>
<organism evidence="10 11">
    <name type="scientific">Ventosimonas gracilis</name>
    <dbReference type="NCBI Taxonomy" id="1680762"/>
    <lineage>
        <taxon>Bacteria</taxon>
        <taxon>Pseudomonadati</taxon>
        <taxon>Pseudomonadota</taxon>
        <taxon>Gammaproteobacteria</taxon>
        <taxon>Pseudomonadales</taxon>
        <taxon>Ventosimonadaceae</taxon>
        <taxon>Ventosimonas</taxon>
    </lineage>
</organism>
<proteinExistence type="inferred from homology"/>
<dbReference type="FunFam" id="3.90.1150.10:FF:000033">
    <property type="entry name" value="Cystathionine gamma-synthase"/>
    <property type="match status" value="1"/>
</dbReference>
<dbReference type="EC" id="2.5.1.-" evidence="7"/>
<dbReference type="Proteomes" id="UP000072660">
    <property type="component" value="Unassembled WGS sequence"/>
</dbReference>
<dbReference type="NCBIfam" id="TIGR01325">
    <property type="entry name" value="O_suc_HS_sulf"/>
    <property type="match status" value="1"/>
</dbReference>
<evidence type="ECO:0000256" key="6">
    <source>
        <dbReference type="ARBA" id="ARBA00071157"/>
    </source>
</evidence>
<dbReference type="GO" id="GO:0071268">
    <property type="term" value="P:homocysteine biosynthetic process"/>
    <property type="evidence" value="ECO:0007669"/>
    <property type="project" value="InterPro"/>
</dbReference>
<dbReference type="NCBIfam" id="NF006003">
    <property type="entry name" value="PRK08133.1"/>
    <property type="match status" value="1"/>
</dbReference>
<dbReference type="CDD" id="cd00614">
    <property type="entry name" value="CGS_like"/>
    <property type="match status" value="1"/>
</dbReference>
<comment type="function">
    <text evidence="7">Catalyzes the formation of L-homocysteine from O-succinyl-L-homoserine (OSHS) and hydrogen sulfide.</text>
</comment>
<dbReference type="GO" id="GO:0016846">
    <property type="term" value="F:carbon-sulfur lyase activity"/>
    <property type="evidence" value="ECO:0007669"/>
    <property type="project" value="TreeGrafter"/>
</dbReference>
<sequence length="389" mass="41997">MPFSFDTLAVRAGHQRTAEGEHSEALFLTSSYVFKNAAEAAARFAGQEAGNVYSRYTNPTVRCFEQRLAALEGAEQAVATASGMSAILATVMTLCSAGDHVLVSRSVFGSTINLFEKYLKRFGVEVDYPPLADLNAWQAACKPNTRLLLVESPSNPLIELVDIAALAELAHHHGALLAVDNCFCTPALQQPIKLGADIVIHSATKYIDGQGRCLGGAVAGRQQQMQEVVGFLRTAGPTLSPFNAWVMLKGLETLSIRMQAHCARAFELAHWLSQQNGIERVYYAGLANHPQHQLARRQQSAFGAVLSFKVAGGRDDAWRFIDATRMISITTNLGDAKTTIAHPASTSHGRLSAEERARAGVTDNLIRLAVGLEDVKDLKADLALGLKTL</sequence>
<dbReference type="Gene3D" id="3.90.1150.10">
    <property type="entry name" value="Aspartate Aminotransferase, domain 1"/>
    <property type="match status" value="1"/>
</dbReference>
<dbReference type="PANTHER" id="PTHR11808:SF80">
    <property type="entry name" value="CYSTATHIONINE GAMMA-LYASE"/>
    <property type="match status" value="1"/>
</dbReference>
<dbReference type="InterPro" id="IPR054542">
    <property type="entry name" value="Cys_met_metab_PP"/>
</dbReference>
<dbReference type="InterPro" id="IPR000277">
    <property type="entry name" value="Cys/Met-Metab_PyrdxlP-dep_enz"/>
</dbReference>
<comment type="subunit">
    <text evidence="2 7">Homotetramer.</text>
</comment>
<dbReference type="InterPro" id="IPR015424">
    <property type="entry name" value="PyrdxlP-dep_Trfase"/>
</dbReference>
<dbReference type="SUPFAM" id="SSF53383">
    <property type="entry name" value="PLP-dependent transferases"/>
    <property type="match status" value="1"/>
</dbReference>
<evidence type="ECO:0000256" key="5">
    <source>
        <dbReference type="ARBA" id="ARBA00060995"/>
    </source>
</evidence>
<dbReference type="FunFam" id="3.40.640.10:FF:000035">
    <property type="entry name" value="O-succinylhomoserine sulfhydrylase"/>
    <property type="match status" value="1"/>
</dbReference>
<evidence type="ECO:0000256" key="4">
    <source>
        <dbReference type="ARBA" id="ARBA00022898"/>
    </source>
</evidence>
<dbReference type="RefSeq" id="WP_068390444.1">
    <property type="nucleotide sequence ID" value="NZ_LSZO01000159.1"/>
</dbReference>
<dbReference type="UniPathway" id="UPA00051">
    <property type="reaction ID" value="UER00449"/>
</dbReference>
<dbReference type="Gene3D" id="3.40.640.10">
    <property type="entry name" value="Type I PLP-dependent aspartate aminotransferase-like (Major domain)"/>
    <property type="match status" value="1"/>
</dbReference>
<dbReference type="PANTHER" id="PTHR11808">
    <property type="entry name" value="TRANS-SULFURATION ENZYME FAMILY MEMBER"/>
    <property type="match status" value="1"/>
</dbReference>
<dbReference type="PIRSF" id="PIRSF001434">
    <property type="entry name" value="CGS"/>
    <property type="match status" value="1"/>
</dbReference>
<comment type="pathway">
    <text evidence="7">Amino-acid biosynthesis; L-methionine biosynthesis via de novo pathway; L-homocysteine from O-succinyl-L-homoserine: step 1/1.</text>
</comment>
<dbReference type="AlphaFoldDB" id="A0A139ST89"/>
<dbReference type="Pfam" id="PF01053">
    <property type="entry name" value="Cys_Met_Meta_PP"/>
    <property type="match status" value="1"/>
</dbReference>
<keyword evidence="7" id="KW-0486">Methionine biosynthesis</keyword>
<keyword evidence="7" id="KW-0028">Amino-acid biosynthesis</keyword>
<evidence type="ECO:0000256" key="3">
    <source>
        <dbReference type="ARBA" id="ARBA00022679"/>
    </source>
</evidence>
<dbReference type="GO" id="GO:0019346">
    <property type="term" value="P:transsulfuration"/>
    <property type="evidence" value="ECO:0007669"/>
    <property type="project" value="InterPro"/>
</dbReference>